<keyword evidence="7" id="KW-1185">Reference proteome</keyword>
<dbReference type="AlphaFoldDB" id="A0A0D1Z9R7"/>
<dbReference type="Proteomes" id="UP000053328">
    <property type="component" value="Unassembled WGS sequence"/>
</dbReference>
<dbReference type="InterPro" id="IPR000898">
    <property type="entry name" value="Indolamine_dOase"/>
</dbReference>
<feature type="binding site" description="proximal binding residue" evidence="4">
    <location>
        <position position="385"/>
    </location>
    <ligand>
        <name>heme b</name>
        <dbReference type="ChEBI" id="CHEBI:60344"/>
    </ligand>
    <ligandPart>
        <name>Fe</name>
        <dbReference type="ChEBI" id="CHEBI:18248"/>
    </ligandPart>
</feature>
<dbReference type="GO" id="GO:0019441">
    <property type="term" value="P:L-tryptophan catabolic process to kynurenine"/>
    <property type="evidence" value="ECO:0007669"/>
    <property type="project" value="UniProtKB-UniRule"/>
</dbReference>
<sequence>MVKDDRDSLRRQKELNYATSPRRGFLADIPPLERLPEYFAPWETLAVDLPSLIAKRQVRGKIDGLPVLETSGLVHKAEWQRAYSLLGFLTQAYIWSSSPPAEVGPLNPIPEYFCIPADENDQYLPPSISRPFLAVAERLKLPPIATYSGLVLWNFTFKLSGCDPTNPEHIQALTTMTGTKDEEWFYMISVAVEARGGPLVAAIVRCLEAMSQNDDLGILSAVESIANGIRDLTRLLSRIHEHCSPRVFYDKIRPMLSGTKVSSSDVLRRGVFYDVGDGHGLWRKYSGGSNAQSTLIQLLDIFLGVPHLGRDKTLTETPSVGSSVAPGGFLEEMQSYMPQEHREFLAHIAQSRSLRRYIAQDCTDAGIHQAYNDVVEALVSFRSVHIQIAARFIIQPSKGCLHPPTGDFRGADRVLTTRTWSPPDENATSSELRGTGGTEFMSFLKKTRDETRDTVIESGEQACELDRLSLASHHF</sequence>
<dbReference type="PANTHER" id="PTHR28657">
    <property type="entry name" value="INDOLEAMINE 2,3-DIOXYGENASE"/>
    <property type="match status" value="1"/>
</dbReference>
<dbReference type="GO" id="GO:0020037">
    <property type="term" value="F:heme binding"/>
    <property type="evidence" value="ECO:0007669"/>
    <property type="project" value="UniProtKB-UniRule"/>
</dbReference>
<dbReference type="HOGENOM" id="CLU_010089_0_1_1"/>
<dbReference type="GO" id="GO:0033754">
    <property type="term" value="F:indoleamine 2,3-dioxygenase activity"/>
    <property type="evidence" value="ECO:0007669"/>
    <property type="project" value="UniProtKB-EC"/>
</dbReference>
<evidence type="ECO:0000256" key="5">
    <source>
        <dbReference type="RuleBase" id="RU369119"/>
    </source>
</evidence>
<dbReference type="OrthoDB" id="540174at2759"/>
<dbReference type="GeneID" id="27339094"/>
<dbReference type="STRING" id="91928.A0A0D1Z9R7"/>
<dbReference type="SUPFAM" id="SSF140959">
    <property type="entry name" value="Indolic compounds 2,3-dioxygenase-like"/>
    <property type="match status" value="1"/>
</dbReference>
<evidence type="ECO:0000256" key="4">
    <source>
        <dbReference type="PIRSR" id="PIRSR600898-1"/>
    </source>
</evidence>
<evidence type="ECO:0000256" key="2">
    <source>
        <dbReference type="ARBA" id="ARBA00022723"/>
    </source>
</evidence>
<dbReference type="PANTHER" id="PTHR28657:SF10">
    <property type="entry name" value="INDOLEAMINE 2,3-DIOXYGENASE"/>
    <property type="match status" value="1"/>
</dbReference>
<dbReference type="InterPro" id="IPR037217">
    <property type="entry name" value="Trp/Indoleamine_2_3_dOase-like"/>
</dbReference>
<accession>A0A0D1Z9R7</accession>
<protein>
    <recommendedName>
        <fullName evidence="5">Indoleamine 2,3-dioxygenase</fullName>
        <ecNumber evidence="5">1.13.11.52</ecNumber>
    </recommendedName>
</protein>
<comment type="similarity">
    <text evidence="1 5">Belongs to the indoleamine 2,3-dioxygenase family.</text>
</comment>
<keyword evidence="3 4" id="KW-0408">Iron</keyword>
<proteinExistence type="inferred from homology"/>
<dbReference type="GO" id="GO:0034354">
    <property type="term" value="P:'de novo' NAD+ biosynthetic process from L-tryptophan"/>
    <property type="evidence" value="ECO:0007669"/>
    <property type="project" value="TreeGrafter"/>
</dbReference>
<dbReference type="Pfam" id="PF01231">
    <property type="entry name" value="IDO"/>
    <property type="match status" value="1"/>
</dbReference>
<gene>
    <name evidence="6" type="ORF">PV08_12011</name>
</gene>
<organism evidence="6 7">
    <name type="scientific">Exophiala spinifera</name>
    <dbReference type="NCBI Taxonomy" id="91928"/>
    <lineage>
        <taxon>Eukaryota</taxon>
        <taxon>Fungi</taxon>
        <taxon>Dikarya</taxon>
        <taxon>Ascomycota</taxon>
        <taxon>Pezizomycotina</taxon>
        <taxon>Eurotiomycetes</taxon>
        <taxon>Chaetothyriomycetidae</taxon>
        <taxon>Chaetothyriales</taxon>
        <taxon>Herpotrichiellaceae</taxon>
        <taxon>Exophiala</taxon>
    </lineage>
</organism>
<dbReference type="Gene3D" id="1.20.58.480">
    <property type="match status" value="1"/>
</dbReference>
<dbReference type="EMBL" id="KN847503">
    <property type="protein sequence ID" value="KIW09727.1"/>
    <property type="molecule type" value="Genomic_DNA"/>
</dbReference>
<evidence type="ECO:0000313" key="6">
    <source>
        <dbReference type="EMBL" id="KIW09727.1"/>
    </source>
</evidence>
<evidence type="ECO:0000313" key="7">
    <source>
        <dbReference type="Proteomes" id="UP000053328"/>
    </source>
</evidence>
<dbReference type="EC" id="1.13.11.52" evidence="5"/>
<dbReference type="GO" id="GO:0046872">
    <property type="term" value="F:metal ion binding"/>
    <property type="evidence" value="ECO:0007669"/>
    <property type="project" value="UniProtKB-UniRule"/>
</dbReference>
<dbReference type="RefSeq" id="XP_016229943.1">
    <property type="nucleotide sequence ID" value="XM_016386318.1"/>
</dbReference>
<keyword evidence="5" id="KW-0560">Oxidoreductase</keyword>
<keyword evidence="4 5" id="KW-0349">Heme</keyword>
<dbReference type="GO" id="GO:0005737">
    <property type="term" value="C:cytoplasm"/>
    <property type="evidence" value="ECO:0007669"/>
    <property type="project" value="TreeGrafter"/>
</dbReference>
<keyword evidence="5" id="KW-0223">Dioxygenase</keyword>
<name>A0A0D1Z9R7_9EURO</name>
<dbReference type="VEuPathDB" id="FungiDB:PV08_12011"/>
<comment type="catalytic activity">
    <reaction evidence="5">
        <text>L-tryptophan + O2 = N-formyl-L-kynurenine</text>
        <dbReference type="Rhea" id="RHEA:24536"/>
        <dbReference type="ChEBI" id="CHEBI:15379"/>
        <dbReference type="ChEBI" id="CHEBI:57912"/>
        <dbReference type="ChEBI" id="CHEBI:58629"/>
    </reaction>
</comment>
<comment type="function">
    <text evidence="5">Produces N-formyl-kynurenine through the oxidation of tryptophan.</text>
</comment>
<reference evidence="6 7" key="1">
    <citation type="submission" date="2015-01" db="EMBL/GenBank/DDBJ databases">
        <title>The Genome Sequence of Exophiala spinifera CBS89968.</title>
        <authorList>
            <consortium name="The Broad Institute Genomics Platform"/>
            <person name="Cuomo C."/>
            <person name="de Hoog S."/>
            <person name="Gorbushina A."/>
            <person name="Stielow B."/>
            <person name="Teixiera M."/>
            <person name="Abouelleil A."/>
            <person name="Chapman S.B."/>
            <person name="Priest M."/>
            <person name="Young S.K."/>
            <person name="Wortman J."/>
            <person name="Nusbaum C."/>
            <person name="Birren B."/>
        </authorList>
    </citation>
    <scope>NUCLEOTIDE SEQUENCE [LARGE SCALE GENOMIC DNA]</scope>
    <source>
        <strain evidence="6 7">CBS 89968</strain>
    </source>
</reference>
<evidence type="ECO:0000256" key="3">
    <source>
        <dbReference type="ARBA" id="ARBA00023004"/>
    </source>
</evidence>
<keyword evidence="2 4" id="KW-0479">Metal-binding</keyword>
<evidence type="ECO:0000256" key="1">
    <source>
        <dbReference type="ARBA" id="ARBA00007119"/>
    </source>
</evidence>